<name>A0ABP6T705_9ACTN</name>
<dbReference type="SUPFAM" id="SSF50978">
    <property type="entry name" value="WD40 repeat-like"/>
    <property type="match status" value="1"/>
</dbReference>
<evidence type="ECO:0000256" key="4">
    <source>
        <dbReference type="SAM" id="Phobius"/>
    </source>
</evidence>
<dbReference type="SMART" id="SM00320">
    <property type="entry name" value="WD40"/>
    <property type="match status" value="7"/>
</dbReference>
<feature type="repeat" description="WD" evidence="3">
    <location>
        <begin position="431"/>
        <end position="464"/>
    </location>
</feature>
<dbReference type="Pfam" id="PF00400">
    <property type="entry name" value="WD40"/>
    <property type="match status" value="4"/>
</dbReference>
<dbReference type="InterPro" id="IPR019775">
    <property type="entry name" value="WD40_repeat_CS"/>
</dbReference>
<keyword evidence="2" id="KW-0677">Repeat</keyword>
<dbReference type="Proteomes" id="UP001501676">
    <property type="component" value="Unassembled WGS sequence"/>
</dbReference>
<evidence type="ECO:0000256" key="3">
    <source>
        <dbReference type="PROSITE-ProRule" id="PRU00221"/>
    </source>
</evidence>
<feature type="repeat" description="WD" evidence="3">
    <location>
        <begin position="303"/>
        <end position="344"/>
    </location>
</feature>
<dbReference type="EMBL" id="BAAAYN010000044">
    <property type="protein sequence ID" value="GAA3394217.1"/>
    <property type="molecule type" value="Genomic_DNA"/>
</dbReference>
<dbReference type="PROSITE" id="PS50294">
    <property type="entry name" value="WD_REPEATS_REGION"/>
    <property type="match status" value="3"/>
</dbReference>
<sequence length="464" mass="49141">MDAVPASQAIEAITSRLVRADANPAEAEADPTFGSLFKAVADRLLLSDAGRGAYQRITEHPTDDDAKDAAIRTLQFELDRDHVFAARIQALLAGEEDPEMAVVPPPRRSKLGWILGVGVLLLVVGLAAAALAAPRVTNGGAPSVAVTPSPSPFGPTWKVVADVDVRANDVEFDRRYGDLYATANVDGTVTLWKVGRKARLARFDSTNGMPAAGAQDMKSLEFSRDGSRLVAGGMRGSVEVWDLDTGRLVTRPFGAGRMGVVNGVTFSPNGRLVATASADGTVRLWNPTNGQQLGAPIRATPEDSAYEVAVTAVKFSPNGRVLATLSDDGSVSFWDVATRQRIRQADTPSTTVGTAGDELIYRPDGRVVATVSASGLHQWDARTGRTVPVPKTDSIGAFAFRPDGKMLVCASIEGPVKLYDPTTLRSVGNPPSGEFRFVDALAFSPTGKYLAAAEADGKLRIWSV</sequence>
<gene>
    <name evidence="5" type="ORF">GCM10020369_62750</name>
</gene>
<reference evidence="6" key="1">
    <citation type="journal article" date="2019" name="Int. J. Syst. Evol. Microbiol.">
        <title>The Global Catalogue of Microorganisms (GCM) 10K type strain sequencing project: providing services to taxonomists for standard genome sequencing and annotation.</title>
        <authorList>
            <consortium name="The Broad Institute Genomics Platform"/>
            <consortium name="The Broad Institute Genome Sequencing Center for Infectious Disease"/>
            <person name="Wu L."/>
            <person name="Ma J."/>
        </authorList>
    </citation>
    <scope>NUCLEOTIDE SEQUENCE [LARGE SCALE GENOMIC DNA]</scope>
    <source>
        <strain evidence="6">JCM 9458</strain>
    </source>
</reference>
<dbReference type="Gene3D" id="2.130.10.10">
    <property type="entry name" value="YVTN repeat-like/Quinoprotein amine dehydrogenase"/>
    <property type="match status" value="2"/>
</dbReference>
<dbReference type="PANTHER" id="PTHR22847:SF637">
    <property type="entry name" value="WD REPEAT DOMAIN 5B"/>
    <property type="match status" value="1"/>
</dbReference>
<dbReference type="InterPro" id="IPR036322">
    <property type="entry name" value="WD40_repeat_dom_sf"/>
</dbReference>
<dbReference type="PROSITE" id="PS50082">
    <property type="entry name" value="WD_REPEATS_2"/>
    <property type="match status" value="4"/>
</dbReference>
<keyword evidence="4" id="KW-0812">Transmembrane</keyword>
<dbReference type="CDD" id="cd00200">
    <property type="entry name" value="WD40"/>
    <property type="match status" value="1"/>
</dbReference>
<dbReference type="PRINTS" id="PR00320">
    <property type="entry name" value="GPROTEINBRPT"/>
</dbReference>
<keyword evidence="1 3" id="KW-0853">WD repeat</keyword>
<dbReference type="InterPro" id="IPR001680">
    <property type="entry name" value="WD40_rpt"/>
</dbReference>
<comment type="caution">
    <text evidence="5">The sequence shown here is derived from an EMBL/GenBank/DDBJ whole genome shotgun (WGS) entry which is preliminary data.</text>
</comment>
<proteinExistence type="predicted"/>
<evidence type="ECO:0000313" key="6">
    <source>
        <dbReference type="Proteomes" id="UP001501676"/>
    </source>
</evidence>
<feature type="repeat" description="WD" evidence="3">
    <location>
        <begin position="254"/>
        <end position="295"/>
    </location>
</feature>
<feature type="transmembrane region" description="Helical" evidence="4">
    <location>
        <begin position="111"/>
        <end position="133"/>
    </location>
</feature>
<keyword evidence="4" id="KW-1133">Transmembrane helix</keyword>
<feature type="repeat" description="WD" evidence="3">
    <location>
        <begin position="217"/>
        <end position="251"/>
    </location>
</feature>
<keyword evidence="4" id="KW-0472">Membrane</keyword>
<keyword evidence="6" id="KW-1185">Reference proteome</keyword>
<evidence type="ECO:0000313" key="5">
    <source>
        <dbReference type="EMBL" id="GAA3394217.1"/>
    </source>
</evidence>
<dbReference type="PROSITE" id="PS00678">
    <property type="entry name" value="WD_REPEATS_1"/>
    <property type="match status" value="1"/>
</dbReference>
<organism evidence="5 6">
    <name type="scientific">Cryptosporangium minutisporangium</name>
    <dbReference type="NCBI Taxonomy" id="113569"/>
    <lineage>
        <taxon>Bacteria</taxon>
        <taxon>Bacillati</taxon>
        <taxon>Actinomycetota</taxon>
        <taxon>Actinomycetes</taxon>
        <taxon>Cryptosporangiales</taxon>
        <taxon>Cryptosporangiaceae</taxon>
        <taxon>Cryptosporangium</taxon>
    </lineage>
</organism>
<dbReference type="InterPro" id="IPR015943">
    <property type="entry name" value="WD40/YVTN_repeat-like_dom_sf"/>
</dbReference>
<accession>A0ABP6T705</accession>
<dbReference type="PANTHER" id="PTHR22847">
    <property type="entry name" value="WD40 REPEAT PROTEIN"/>
    <property type="match status" value="1"/>
</dbReference>
<evidence type="ECO:0000256" key="2">
    <source>
        <dbReference type="ARBA" id="ARBA00022737"/>
    </source>
</evidence>
<evidence type="ECO:0000256" key="1">
    <source>
        <dbReference type="ARBA" id="ARBA00022574"/>
    </source>
</evidence>
<evidence type="ECO:0008006" key="7">
    <source>
        <dbReference type="Google" id="ProtNLM"/>
    </source>
</evidence>
<dbReference type="InterPro" id="IPR020472">
    <property type="entry name" value="WD40_PAC1"/>
</dbReference>
<protein>
    <recommendedName>
        <fullName evidence="7">WD40 repeat domain-containing protein</fullName>
    </recommendedName>
</protein>